<keyword evidence="2" id="KW-1185">Reference proteome</keyword>
<reference evidence="1 2" key="1">
    <citation type="submission" date="2015-01" db="EMBL/GenBank/DDBJ databases">
        <title>Evolution of Trichinella species and genotypes.</title>
        <authorList>
            <person name="Korhonen P.K."/>
            <person name="Edoardo P."/>
            <person name="Giuseppe L.R."/>
            <person name="Gasser R.B."/>
        </authorList>
    </citation>
    <scope>NUCLEOTIDE SEQUENCE [LARGE SCALE GENOMIC DNA]</scope>
    <source>
        <strain evidence="1">ISS417</strain>
    </source>
</reference>
<gene>
    <name evidence="1" type="ORF">T05_14875</name>
</gene>
<dbReference type="Proteomes" id="UP000055048">
    <property type="component" value="Unassembled WGS sequence"/>
</dbReference>
<comment type="caution">
    <text evidence="1">The sequence shown here is derived from an EMBL/GenBank/DDBJ whole genome shotgun (WGS) entry which is preliminary data.</text>
</comment>
<evidence type="ECO:0000313" key="2">
    <source>
        <dbReference type="Proteomes" id="UP000055048"/>
    </source>
</evidence>
<evidence type="ECO:0000313" key="1">
    <source>
        <dbReference type="EMBL" id="KRX44555.1"/>
    </source>
</evidence>
<organism evidence="1 2">
    <name type="scientific">Trichinella murrelli</name>
    <dbReference type="NCBI Taxonomy" id="144512"/>
    <lineage>
        <taxon>Eukaryota</taxon>
        <taxon>Metazoa</taxon>
        <taxon>Ecdysozoa</taxon>
        <taxon>Nematoda</taxon>
        <taxon>Enoplea</taxon>
        <taxon>Dorylaimia</taxon>
        <taxon>Trichinellida</taxon>
        <taxon>Trichinellidae</taxon>
        <taxon>Trichinella</taxon>
    </lineage>
</organism>
<dbReference type="EMBL" id="JYDJ01000093">
    <property type="protein sequence ID" value="KRX44555.1"/>
    <property type="molecule type" value="Genomic_DNA"/>
</dbReference>
<name>A0A0V0TZT5_9BILA</name>
<protein>
    <submittedName>
        <fullName evidence="1">Uncharacterized protein</fullName>
    </submittedName>
</protein>
<accession>A0A0V0TZT5</accession>
<dbReference type="AlphaFoldDB" id="A0A0V0TZT5"/>
<sequence>MGKRLFYDPKLKAEKNATDIALSKLSRNEKLKRTNIIFKNTVQYRAFSFQVQFLLDLLPAMDHLLIHLNNDNNPMMILMIWLQKRPFLSSNVLQLCFKI</sequence>
<proteinExistence type="predicted"/>